<proteinExistence type="predicted"/>
<evidence type="ECO:0000313" key="3">
    <source>
        <dbReference type="Proteomes" id="UP001364472"/>
    </source>
</evidence>
<organism evidence="2 3">
    <name type="scientific">Denitratimonas tolerans</name>
    <dbReference type="NCBI Taxonomy" id="1338420"/>
    <lineage>
        <taxon>Bacteria</taxon>
        <taxon>Pseudomonadati</taxon>
        <taxon>Pseudomonadota</taxon>
        <taxon>Gammaproteobacteria</taxon>
        <taxon>Lysobacterales</taxon>
        <taxon>Lysobacteraceae</taxon>
        <taxon>Denitratimonas</taxon>
    </lineage>
</organism>
<reference evidence="2 3" key="1">
    <citation type="journal article" date="2016" name="Antonie Van Leeuwenhoek">
        <title>Denitratimonas tolerans gen. nov., sp. nov., a denitrifying bacterium isolated from a bioreactor for tannery wastewater treatment.</title>
        <authorList>
            <person name="Han S.I."/>
            <person name="Kim J.O."/>
            <person name="Lee Y.R."/>
            <person name="Ekpeghere K.I."/>
            <person name="Koh S.C."/>
            <person name="Whang K.S."/>
        </authorList>
    </citation>
    <scope>NUCLEOTIDE SEQUENCE [LARGE SCALE GENOMIC DNA]</scope>
    <source>
        <strain evidence="2 3">KACC 17565</strain>
    </source>
</reference>
<feature type="compositionally biased region" description="Basic and acidic residues" evidence="1">
    <location>
        <begin position="23"/>
        <end position="38"/>
    </location>
</feature>
<feature type="region of interest" description="Disordered" evidence="1">
    <location>
        <begin position="22"/>
        <end position="47"/>
    </location>
</feature>
<evidence type="ECO:0000313" key="2">
    <source>
        <dbReference type="EMBL" id="MEJ1250235.1"/>
    </source>
</evidence>
<protein>
    <submittedName>
        <fullName evidence="2">Uncharacterized protein</fullName>
    </submittedName>
</protein>
<keyword evidence="3" id="KW-1185">Reference proteome</keyword>
<gene>
    <name evidence="2" type="ORF">WB794_11190</name>
</gene>
<dbReference type="EMBL" id="JBBDHC010000017">
    <property type="protein sequence ID" value="MEJ1250235.1"/>
    <property type="molecule type" value="Genomic_DNA"/>
</dbReference>
<dbReference type="AlphaFoldDB" id="A0AAW9R6Z6"/>
<name>A0AAW9R6Z6_9GAMM</name>
<dbReference type="Proteomes" id="UP001364472">
    <property type="component" value="Unassembled WGS sequence"/>
</dbReference>
<comment type="caution">
    <text evidence="2">The sequence shown here is derived from an EMBL/GenBank/DDBJ whole genome shotgun (WGS) entry which is preliminary data.</text>
</comment>
<evidence type="ECO:0000256" key="1">
    <source>
        <dbReference type="SAM" id="MobiDB-lite"/>
    </source>
</evidence>
<sequence>MPPRTTPRHAHQLFTSIISNLKKPKEAIKTQHQQESRLLKSNPEGQA</sequence>
<accession>A0AAW9R6Z6</accession>